<dbReference type="RefSeq" id="WP_106890959.1">
    <property type="nucleotide sequence ID" value="NZ_CP027860.1"/>
</dbReference>
<reference evidence="1 2" key="1">
    <citation type="submission" date="2018-03" db="EMBL/GenBank/DDBJ databases">
        <title>Ahniella affigens gen. nov., sp. nov., a gammaproteobacterium isolated from sandy soil near a stream.</title>
        <authorList>
            <person name="Ko Y."/>
            <person name="Kim J.-H."/>
        </authorList>
    </citation>
    <scope>NUCLEOTIDE SEQUENCE [LARGE SCALE GENOMIC DNA]</scope>
    <source>
        <strain evidence="1 2">D13</strain>
    </source>
</reference>
<keyword evidence="2" id="KW-1185">Reference proteome</keyword>
<protein>
    <submittedName>
        <fullName evidence="1">Uncharacterized protein</fullName>
    </submittedName>
</protein>
<gene>
    <name evidence="1" type="ORF">C7S18_07435</name>
</gene>
<dbReference type="EMBL" id="CP027860">
    <property type="protein sequence ID" value="AVP97034.1"/>
    <property type="molecule type" value="Genomic_DNA"/>
</dbReference>
<name>A0A2P1PQC2_9GAMM</name>
<proteinExistence type="predicted"/>
<dbReference type="AlphaFoldDB" id="A0A2P1PQC2"/>
<dbReference type="KEGG" id="xba:C7S18_07435"/>
<sequence length="79" mass="7682">MASITSELVLRLPKAFGGAACNPNDCANVVGVTFATSTGTETVCGTGIALAAVQAIAVNGLIASRAQTNATGDDTLGGL</sequence>
<evidence type="ECO:0000313" key="1">
    <source>
        <dbReference type="EMBL" id="AVP97034.1"/>
    </source>
</evidence>
<dbReference type="Proteomes" id="UP000241074">
    <property type="component" value="Chromosome"/>
</dbReference>
<reference evidence="1 2" key="2">
    <citation type="submission" date="2018-03" db="EMBL/GenBank/DDBJ databases">
        <authorList>
            <person name="Keele B.F."/>
        </authorList>
    </citation>
    <scope>NUCLEOTIDE SEQUENCE [LARGE SCALE GENOMIC DNA]</scope>
    <source>
        <strain evidence="1 2">D13</strain>
    </source>
</reference>
<accession>A0A2P1PQC2</accession>
<organism evidence="1 2">
    <name type="scientific">Ahniella affigens</name>
    <dbReference type="NCBI Taxonomy" id="2021234"/>
    <lineage>
        <taxon>Bacteria</taxon>
        <taxon>Pseudomonadati</taxon>
        <taxon>Pseudomonadota</taxon>
        <taxon>Gammaproteobacteria</taxon>
        <taxon>Lysobacterales</taxon>
        <taxon>Rhodanobacteraceae</taxon>
        <taxon>Ahniella</taxon>
    </lineage>
</organism>
<evidence type="ECO:0000313" key="2">
    <source>
        <dbReference type="Proteomes" id="UP000241074"/>
    </source>
</evidence>